<dbReference type="RefSeq" id="WP_343332623.1">
    <property type="nucleotide sequence ID" value="NZ_JAPOHD010000015.1"/>
</dbReference>
<gene>
    <name evidence="2" type="ORF">OU798_08040</name>
</gene>
<evidence type="ECO:0008006" key="4">
    <source>
        <dbReference type="Google" id="ProtNLM"/>
    </source>
</evidence>
<sequence length="189" mass="19813">MGTILKRLLLLLIGVNVFATGAKAQLNTGGELEVNFLIPPIALLDIEPGINNTIYFSVSSAIESGASPQIENTNNESLWLNYSSALEGNLGSRIIIAQIAGENLPEGITLNVEASQYSGVGDGQFGQPTGKVALSTQPRTILTGVGNCFTGDGVGNGHSLTFSIEVEDYSKISSVGESSFTILYTISDN</sequence>
<evidence type="ECO:0000313" key="2">
    <source>
        <dbReference type="EMBL" id="MCY1720290.1"/>
    </source>
</evidence>
<dbReference type="Proteomes" id="UP001145087">
    <property type="component" value="Unassembled WGS sequence"/>
</dbReference>
<evidence type="ECO:0000313" key="3">
    <source>
        <dbReference type="Proteomes" id="UP001145087"/>
    </source>
</evidence>
<comment type="caution">
    <text evidence="2">The sequence shown here is derived from an EMBL/GenBank/DDBJ whole genome shotgun (WGS) entry which is preliminary data.</text>
</comment>
<dbReference type="AlphaFoldDB" id="A0A9X3FCB9"/>
<protein>
    <recommendedName>
        <fullName evidence="4">DUF4402 domain-containing protein</fullName>
    </recommendedName>
</protein>
<keyword evidence="1" id="KW-0732">Signal</keyword>
<feature type="signal peptide" evidence="1">
    <location>
        <begin position="1"/>
        <end position="24"/>
    </location>
</feature>
<reference evidence="2" key="1">
    <citation type="submission" date="2022-11" db="EMBL/GenBank/DDBJ databases">
        <title>Marilongibacter aestuarii gen. nov., sp. nov., isolated from tidal flat sediment.</title>
        <authorList>
            <person name="Jiayan W."/>
        </authorList>
    </citation>
    <scope>NUCLEOTIDE SEQUENCE</scope>
    <source>
        <strain evidence="2">Z1-6</strain>
    </source>
</reference>
<feature type="chain" id="PRO_5040874901" description="DUF4402 domain-containing protein" evidence="1">
    <location>
        <begin position="25"/>
        <end position="189"/>
    </location>
</feature>
<organism evidence="2 3">
    <name type="scientific">Draconibacterium aestuarii</name>
    <dbReference type="NCBI Taxonomy" id="2998507"/>
    <lineage>
        <taxon>Bacteria</taxon>
        <taxon>Pseudomonadati</taxon>
        <taxon>Bacteroidota</taxon>
        <taxon>Bacteroidia</taxon>
        <taxon>Marinilabiliales</taxon>
        <taxon>Prolixibacteraceae</taxon>
        <taxon>Draconibacterium</taxon>
    </lineage>
</organism>
<dbReference type="EMBL" id="JAPOHD010000015">
    <property type="protein sequence ID" value="MCY1720290.1"/>
    <property type="molecule type" value="Genomic_DNA"/>
</dbReference>
<accession>A0A9X3FCB9</accession>
<proteinExistence type="predicted"/>
<evidence type="ECO:0000256" key="1">
    <source>
        <dbReference type="SAM" id="SignalP"/>
    </source>
</evidence>
<name>A0A9X3FCB9_9BACT</name>
<keyword evidence="3" id="KW-1185">Reference proteome</keyword>